<organism evidence="1">
    <name type="scientific">Magallana gigas</name>
    <name type="common">Pacific oyster</name>
    <name type="synonym">Crassostrea gigas</name>
    <dbReference type="NCBI Taxonomy" id="29159"/>
    <lineage>
        <taxon>Eukaryota</taxon>
        <taxon>Metazoa</taxon>
        <taxon>Spiralia</taxon>
        <taxon>Lophotrochozoa</taxon>
        <taxon>Mollusca</taxon>
        <taxon>Bivalvia</taxon>
        <taxon>Autobranchia</taxon>
        <taxon>Pteriomorphia</taxon>
        <taxon>Ostreida</taxon>
        <taxon>Ostreoidea</taxon>
        <taxon>Ostreidae</taxon>
        <taxon>Magallana</taxon>
    </lineage>
</organism>
<evidence type="ECO:0000313" key="1">
    <source>
        <dbReference type="EMBL" id="EKC21997.1"/>
    </source>
</evidence>
<proteinExistence type="predicted"/>
<accession>K1PDN2</accession>
<dbReference type="InParanoid" id="K1PDN2"/>
<dbReference type="EMBL" id="JH818077">
    <property type="protein sequence ID" value="EKC21997.1"/>
    <property type="molecule type" value="Genomic_DNA"/>
</dbReference>
<reference evidence="1" key="1">
    <citation type="journal article" date="2012" name="Nature">
        <title>The oyster genome reveals stress adaptation and complexity of shell formation.</title>
        <authorList>
            <person name="Zhang G."/>
            <person name="Fang X."/>
            <person name="Guo X."/>
            <person name="Li L."/>
            <person name="Luo R."/>
            <person name="Xu F."/>
            <person name="Yang P."/>
            <person name="Zhang L."/>
            <person name="Wang X."/>
            <person name="Qi H."/>
            <person name="Xiong Z."/>
            <person name="Que H."/>
            <person name="Xie Y."/>
            <person name="Holland P.W."/>
            <person name="Paps J."/>
            <person name="Zhu Y."/>
            <person name="Wu F."/>
            <person name="Chen Y."/>
            <person name="Wang J."/>
            <person name="Peng C."/>
            <person name="Meng J."/>
            <person name="Yang L."/>
            <person name="Liu J."/>
            <person name="Wen B."/>
            <person name="Zhang N."/>
            <person name="Huang Z."/>
            <person name="Zhu Q."/>
            <person name="Feng Y."/>
            <person name="Mount A."/>
            <person name="Hedgecock D."/>
            <person name="Xu Z."/>
            <person name="Liu Y."/>
            <person name="Domazet-Loso T."/>
            <person name="Du Y."/>
            <person name="Sun X."/>
            <person name="Zhang S."/>
            <person name="Liu B."/>
            <person name="Cheng P."/>
            <person name="Jiang X."/>
            <person name="Li J."/>
            <person name="Fan D."/>
            <person name="Wang W."/>
            <person name="Fu W."/>
            <person name="Wang T."/>
            <person name="Wang B."/>
            <person name="Zhang J."/>
            <person name="Peng Z."/>
            <person name="Li Y."/>
            <person name="Li N."/>
            <person name="Wang J."/>
            <person name="Chen M."/>
            <person name="He Y."/>
            <person name="Tan F."/>
            <person name="Song X."/>
            <person name="Zheng Q."/>
            <person name="Huang R."/>
            <person name="Yang H."/>
            <person name="Du X."/>
            <person name="Chen L."/>
            <person name="Yang M."/>
            <person name="Gaffney P.M."/>
            <person name="Wang S."/>
            <person name="Luo L."/>
            <person name="She Z."/>
            <person name="Ming Y."/>
            <person name="Huang W."/>
            <person name="Zhang S."/>
            <person name="Huang B."/>
            <person name="Zhang Y."/>
            <person name="Qu T."/>
            <person name="Ni P."/>
            <person name="Miao G."/>
            <person name="Wang J."/>
            <person name="Wang Q."/>
            <person name="Steinberg C.E."/>
            <person name="Wang H."/>
            <person name="Li N."/>
            <person name="Qian L."/>
            <person name="Zhang G."/>
            <person name="Li Y."/>
            <person name="Yang H."/>
            <person name="Liu X."/>
            <person name="Wang J."/>
            <person name="Yin Y."/>
            <person name="Wang J."/>
        </authorList>
    </citation>
    <scope>NUCLEOTIDE SEQUENCE [LARGE SCALE GENOMIC DNA]</scope>
    <source>
        <strain evidence="1">05x7-T-G4-1.051#20</strain>
    </source>
</reference>
<gene>
    <name evidence="1" type="ORF">CGI_10002993</name>
</gene>
<protein>
    <submittedName>
        <fullName evidence="1">Uncharacterized protein</fullName>
    </submittedName>
</protein>
<dbReference type="AlphaFoldDB" id="K1PDN2"/>
<name>K1PDN2_MAGGI</name>
<dbReference type="HOGENOM" id="CLU_2778342_0_0_1"/>
<sequence>MPVPNCPRDPSAFQHLNPVSWSQKCLIASFNCLTWGEVVDTLKVRPVLQTNNEGPFSGLTISLWQLLDL</sequence>